<evidence type="ECO:0000313" key="2">
    <source>
        <dbReference type="Proteomes" id="UP001489004"/>
    </source>
</evidence>
<evidence type="ECO:0000313" key="1">
    <source>
        <dbReference type="EMBL" id="KAK9823126.1"/>
    </source>
</evidence>
<dbReference type="EMBL" id="JALJOR010000002">
    <property type="protein sequence ID" value="KAK9823126.1"/>
    <property type="molecule type" value="Genomic_DNA"/>
</dbReference>
<gene>
    <name evidence="1" type="ORF">WJX72_000453</name>
</gene>
<sequence>MREMTRVECTVRLEVKVKGAAKPTTDEQRRQLYRSAIDARPDEANPSSADQRHRVISGFLFPGDDPAGIVLPQE</sequence>
<dbReference type="Proteomes" id="UP001489004">
    <property type="component" value="Unassembled WGS sequence"/>
</dbReference>
<dbReference type="AlphaFoldDB" id="A0AAW1QNQ1"/>
<accession>A0AAW1QNQ1</accession>
<keyword evidence="2" id="KW-1185">Reference proteome</keyword>
<proteinExistence type="predicted"/>
<protein>
    <submittedName>
        <fullName evidence="1">Uncharacterized protein</fullName>
    </submittedName>
</protein>
<comment type="caution">
    <text evidence="1">The sequence shown here is derived from an EMBL/GenBank/DDBJ whole genome shotgun (WGS) entry which is preliminary data.</text>
</comment>
<name>A0AAW1QNQ1_9CHLO</name>
<organism evidence="1 2">
    <name type="scientific">[Myrmecia] bisecta</name>
    <dbReference type="NCBI Taxonomy" id="41462"/>
    <lineage>
        <taxon>Eukaryota</taxon>
        <taxon>Viridiplantae</taxon>
        <taxon>Chlorophyta</taxon>
        <taxon>core chlorophytes</taxon>
        <taxon>Trebouxiophyceae</taxon>
        <taxon>Trebouxiales</taxon>
        <taxon>Trebouxiaceae</taxon>
        <taxon>Myrmecia</taxon>
    </lineage>
</organism>
<reference evidence="1 2" key="1">
    <citation type="journal article" date="2024" name="Nat. Commun.">
        <title>Phylogenomics reveals the evolutionary origins of lichenization in chlorophyte algae.</title>
        <authorList>
            <person name="Puginier C."/>
            <person name="Libourel C."/>
            <person name="Otte J."/>
            <person name="Skaloud P."/>
            <person name="Haon M."/>
            <person name="Grisel S."/>
            <person name="Petersen M."/>
            <person name="Berrin J.G."/>
            <person name="Delaux P.M."/>
            <person name="Dal Grande F."/>
            <person name="Keller J."/>
        </authorList>
    </citation>
    <scope>NUCLEOTIDE SEQUENCE [LARGE SCALE GENOMIC DNA]</scope>
    <source>
        <strain evidence="1 2">SAG 2043</strain>
    </source>
</reference>